<proteinExistence type="predicted"/>
<dbReference type="AlphaFoldDB" id="A0A2H3JZU0"/>
<dbReference type="Proteomes" id="UP000218811">
    <property type="component" value="Unassembled WGS sequence"/>
</dbReference>
<feature type="compositionally biased region" description="Polar residues" evidence="1">
    <location>
        <begin position="251"/>
        <end position="268"/>
    </location>
</feature>
<feature type="compositionally biased region" description="Low complexity" evidence="1">
    <location>
        <begin position="218"/>
        <end position="234"/>
    </location>
</feature>
<keyword evidence="3" id="KW-1185">Reference proteome</keyword>
<gene>
    <name evidence="2" type="ORF">WOLCODRAFT_138318</name>
</gene>
<feature type="compositionally biased region" description="Low complexity" evidence="1">
    <location>
        <begin position="187"/>
        <end position="204"/>
    </location>
</feature>
<feature type="compositionally biased region" description="Low complexity" evidence="1">
    <location>
        <begin position="146"/>
        <end position="159"/>
    </location>
</feature>
<evidence type="ECO:0000313" key="2">
    <source>
        <dbReference type="EMBL" id="PCH43398.1"/>
    </source>
</evidence>
<evidence type="ECO:0000313" key="3">
    <source>
        <dbReference type="Proteomes" id="UP000218811"/>
    </source>
</evidence>
<dbReference type="STRING" id="742152.A0A2H3JZU0"/>
<name>A0A2H3JZU0_WOLCO</name>
<evidence type="ECO:0000256" key="1">
    <source>
        <dbReference type="SAM" id="MobiDB-lite"/>
    </source>
</evidence>
<protein>
    <submittedName>
        <fullName evidence="2">Uncharacterized protein</fullName>
    </submittedName>
</protein>
<dbReference type="EMBL" id="KB468146">
    <property type="protein sequence ID" value="PCH43398.1"/>
    <property type="molecule type" value="Genomic_DNA"/>
</dbReference>
<organism evidence="2 3">
    <name type="scientific">Wolfiporia cocos (strain MD-104)</name>
    <name type="common">Brown rot fungus</name>
    <dbReference type="NCBI Taxonomy" id="742152"/>
    <lineage>
        <taxon>Eukaryota</taxon>
        <taxon>Fungi</taxon>
        <taxon>Dikarya</taxon>
        <taxon>Basidiomycota</taxon>
        <taxon>Agaricomycotina</taxon>
        <taxon>Agaricomycetes</taxon>
        <taxon>Polyporales</taxon>
        <taxon>Phaeolaceae</taxon>
        <taxon>Wolfiporia</taxon>
    </lineage>
</organism>
<reference evidence="2 3" key="1">
    <citation type="journal article" date="2012" name="Science">
        <title>The Paleozoic origin of enzymatic lignin decomposition reconstructed from 31 fungal genomes.</title>
        <authorList>
            <person name="Floudas D."/>
            <person name="Binder M."/>
            <person name="Riley R."/>
            <person name="Barry K."/>
            <person name="Blanchette R.A."/>
            <person name="Henrissat B."/>
            <person name="Martinez A.T."/>
            <person name="Otillar R."/>
            <person name="Spatafora J.W."/>
            <person name="Yadav J.S."/>
            <person name="Aerts A."/>
            <person name="Benoit I."/>
            <person name="Boyd A."/>
            <person name="Carlson A."/>
            <person name="Copeland A."/>
            <person name="Coutinho P.M."/>
            <person name="de Vries R.P."/>
            <person name="Ferreira P."/>
            <person name="Findley K."/>
            <person name="Foster B."/>
            <person name="Gaskell J."/>
            <person name="Glotzer D."/>
            <person name="Gorecki P."/>
            <person name="Heitman J."/>
            <person name="Hesse C."/>
            <person name="Hori C."/>
            <person name="Igarashi K."/>
            <person name="Jurgens J.A."/>
            <person name="Kallen N."/>
            <person name="Kersten P."/>
            <person name="Kohler A."/>
            <person name="Kuees U."/>
            <person name="Kumar T.K.A."/>
            <person name="Kuo A."/>
            <person name="LaButti K."/>
            <person name="Larrondo L.F."/>
            <person name="Lindquist E."/>
            <person name="Ling A."/>
            <person name="Lombard V."/>
            <person name="Lucas S."/>
            <person name="Lundell T."/>
            <person name="Martin R."/>
            <person name="McLaughlin D.J."/>
            <person name="Morgenstern I."/>
            <person name="Morin E."/>
            <person name="Murat C."/>
            <person name="Nagy L.G."/>
            <person name="Nolan M."/>
            <person name="Ohm R.A."/>
            <person name="Patyshakuliyeva A."/>
            <person name="Rokas A."/>
            <person name="Ruiz-Duenas F.J."/>
            <person name="Sabat G."/>
            <person name="Salamov A."/>
            <person name="Samejima M."/>
            <person name="Schmutz J."/>
            <person name="Slot J.C."/>
            <person name="St John F."/>
            <person name="Stenlid J."/>
            <person name="Sun H."/>
            <person name="Sun S."/>
            <person name="Syed K."/>
            <person name="Tsang A."/>
            <person name="Wiebenga A."/>
            <person name="Young D."/>
            <person name="Pisabarro A."/>
            <person name="Eastwood D.C."/>
            <person name="Martin F."/>
            <person name="Cullen D."/>
            <person name="Grigoriev I.V."/>
            <person name="Hibbett D.S."/>
        </authorList>
    </citation>
    <scope>NUCLEOTIDE SEQUENCE [LARGE SCALE GENOMIC DNA]</scope>
    <source>
        <strain evidence="2 3">MD-104</strain>
    </source>
</reference>
<feature type="compositionally biased region" description="Low complexity" evidence="1">
    <location>
        <begin position="38"/>
        <end position="53"/>
    </location>
</feature>
<sequence length="280" mass="28975">MRWSDYLAARAEGAFADAESGRGSAYASPTAVPGSQGGSPRRNGRARGSAASGTPVGTVRTTASELEYWHGTPLRRARPSPENDLYATTSQQRAQAHPRSPAPGSISSLRTGVTYFEPDLSRLSINDAGAPSPSPNTRTHTDADADAGASAGSRSSGSSRRSKRTFAEAGVQTPRFMRAGASSASNAVTRAASEPAAAAASGSADSRRIARSQSETIQPTTPLSPLALSLTQPTHSPGTTYSGAVDPRSPMTRTASVSERTPISNRLSPNPPSISALFKH</sequence>
<feature type="region of interest" description="Disordered" evidence="1">
    <location>
        <begin position="15"/>
        <end position="280"/>
    </location>
</feature>
<accession>A0A2H3JZU0</accession>